<gene>
    <name evidence="1" type="ORF">ACFFIX_20290</name>
</gene>
<keyword evidence="2" id="KW-1185">Reference proteome</keyword>
<accession>A0ABV6GKR0</accession>
<dbReference type="InterPro" id="IPR058600">
    <property type="entry name" value="YhjD-like"/>
</dbReference>
<dbReference type="EMBL" id="JBHLVO010000024">
    <property type="protein sequence ID" value="MFC0273729.1"/>
    <property type="molecule type" value="Genomic_DNA"/>
</dbReference>
<protein>
    <recommendedName>
        <fullName evidence="3">DUF1798 family protein</fullName>
    </recommendedName>
</protein>
<reference evidence="1 2" key="1">
    <citation type="submission" date="2024-09" db="EMBL/GenBank/DDBJ databases">
        <authorList>
            <person name="Sun Q."/>
            <person name="Mori K."/>
        </authorList>
    </citation>
    <scope>NUCLEOTIDE SEQUENCE [LARGE SCALE GENOMIC DNA]</scope>
    <source>
        <strain evidence="1 2">CCM 7228</strain>
    </source>
</reference>
<dbReference type="Proteomes" id="UP001589854">
    <property type="component" value="Unassembled WGS sequence"/>
</dbReference>
<dbReference type="RefSeq" id="WP_378937323.1">
    <property type="nucleotide sequence ID" value="NZ_JBHLVO010000024.1"/>
</dbReference>
<evidence type="ECO:0000313" key="1">
    <source>
        <dbReference type="EMBL" id="MFC0273729.1"/>
    </source>
</evidence>
<evidence type="ECO:0000313" key="2">
    <source>
        <dbReference type="Proteomes" id="UP001589854"/>
    </source>
</evidence>
<sequence>MISEEEKDIATDYILLGILIEQIEDDLKTFHEAPVKLYEPYNNLLESILKEVRRDLTITKAKMKEQGIKVLSGIPINEDFIEYKYYVRGYNAQFHFFNAALRNYVTKKMGTYLGIPGSY</sequence>
<comment type="caution">
    <text evidence="1">The sequence shown here is derived from an EMBL/GenBank/DDBJ whole genome shotgun (WGS) entry which is preliminary data.</text>
</comment>
<dbReference type="Pfam" id="PF26325">
    <property type="entry name" value="YhjD"/>
    <property type="match status" value="1"/>
</dbReference>
<name>A0ABV6GKR0_9BACI</name>
<proteinExistence type="predicted"/>
<evidence type="ECO:0008006" key="3">
    <source>
        <dbReference type="Google" id="ProtNLM"/>
    </source>
</evidence>
<organism evidence="1 2">
    <name type="scientific">Metabacillus herbersteinensis</name>
    <dbReference type="NCBI Taxonomy" id="283816"/>
    <lineage>
        <taxon>Bacteria</taxon>
        <taxon>Bacillati</taxon>
        <taxon>Bacillota</taxon>
        <taxon>Bacilli</taxon>
        <taxon>Bacillales</taxon>
        <taxon>Bacillaceae</taxon>
        <taxon>Metabacillus</taxon>
    </lineage>
</organism>